<accession>A0A2P1PUD3</accession>
<dbReference type="EMBL" id="CP027860">
    <property type="protein sequence ID" value="AVP98453.1"/>
    <property type="molecule type" value="Genomic_DNA"/>
</dbReference>
<organism evidence="1 2">
    <name type="scientific">Ahniella affigens</name>
    <dbReference type="NCBI Taxonomy" id="2021234"/>
    <lineage>
        <taxon>Bacteria</taxon>
        <taxon>Pseudomonadati</taxon>
        <taxon>Pseudomonadota</taxon>
        <taxon>Gammaproteobacteria</taxon>
        <taxon>Lysobacterales</taxon>
        <taxon>Rhodanobacteraceae</taxon>
        <taxon>Ahniella</taxon>
    </lineage>
</organism>
<gene>
    <name evidence="1" type="ORF">C7S18_15210</name>
</gene>
<dbReference type="InterPro" id="IPR011050">
    <property type="entry name" value="Pectin_lyase_fold/virulence"/>
</dbReference>
<sequence length="876" mass="90931">MATQTPKRVRLHAGSKSRVSSFKGANLETVMTHAAHSNRSIAAILLGLLLMLWGPPSAAAVDFCVNSVSGLRSALQQFTTAVGGTNYDITIGLVQGTYSVGNTLGLFDTQGNNIDLRLLGGYTAGCNNRVVDPRNTILDGGNAAGSWLSLSTHADSVLLIEGVTFQHFDAGEDLSVLTLSAQYETFSSSQGIGVYALKYCRFINNKAGFRIAYVEGIQSKIVNNLFARNQVDPSGSRTPDATIGVQYNMPSEAVDPFTIFINNTLAFNSGAPGLTIVSSYLNDDISSDRVTEIADNIVVGSSGADLNFSNYYLGNTTLIHSNLLFSHNYPLPLDASNLVGVNPQFVDAANDDFRLKTTSAAANSGSLYQRYGFPAHDLFNQARVVGSAIDRGAFETSLNNLTTALVTVSGDNGNNAAPLAGSLRAAMVAANNASGPFTIRFNVPGTCPRTLTVTAPLPDVTGQVIVDGRSQPGWSPNTAFGQFDANLCLFINGNGSTSTPWAFHVPANANNAALTVRDLVMTGFSDAAIKIEDGSNHHIQGNQFGAVAFTLPNRNAVRLLGGAGTTYVGGFDEPSTVNLIAGTSDAGVNVGSTAGGSVIANNVLGFGTDGASDIGNANGIMIVNSPNNYVAYNVIGHSSNVGIWLTGTQTTANELQSNVIGATISREPAGNVTAGVLVSSGAHGNTIGAPIGVSYGQNVIDANSGPGVWMAPTAGVGNRVLHNSSFGNFGIDIDLGNEGASINQPSNPSTGPNNLQNYPVLSAAQRTPGNPPQVTVTGQLLSRSFAEFQIDFYVGACRATANARGEATLYLGRTTVITGLTGHAPISATFPAVTGPLYAVSATATALGTGDTSEIGNCVDETSVFVLDRVFSDSFE</sequence>
<keyword evidence="2" id="KW-1185">Reference proteome</keyword>
<evidence type="ECO:0008006" key="3">
    <source>
        <dbReference type="Google" id="ProtNLM"/>
    </source>
</evidence>
<name>A0A2P1PUD3_9GAMM</name>
<evidence type="ECO:0000313" key="1">
    <source>
        <dbReference type="EMBL" id="AVP98453.1"/>
    </source>
</evidence>
<proteinExistence type="predicted"/>
<reference evidence="1 2" key="1">
    <citation type="submission" date="2018-03" db="EMBL/GenBank/DDBJ databases">
        <title>Ahniella affigens gen. nov., sp. nov., a gammaproteobacterium isolated from sandy soil near a stream.</title>
        <authorList>
            <person name="Ko Y."/>
            <person name="Kim J.-H."/>
        </authorList>
    </citation>
    <scope>NUCLEOTIDE SEQUENCE [LARGE SCALE GENOMIC DNA]</scope>
    <source>
        <strain evidence="1 2">D13</strain>
    </source>
</reference>
<dbReference type="AlphaFoldDB" id="A0A2P1PUD3"/>
<dbReference type="KEGG" id="xba:C7S18_15210"/>
<dbReference type="SUPFAM" id="SSF51126">
    <property type="entry name" value="Pectin lyase-like"/>
    <property type="match status" value="2"/>
</dbReference>
<protein>
    <recommendedName>
        <fullName evidence="3">Right handed beta helix domain-containing protein</fullName>
    </recommendedName>
</protein>
<reference evidence="1 2" key="2">
    <citation type="submission" date="2018-03" db="EMBL/GenBank/DDBJ databases">
        <authorList>
            <person name="Keele B.F."/>
        </authorList>
    </citation>
    <scope>NUCLEOTIDE SEQUENCE [LARGE SCALE GENOMIC DNA]</scope>
    <source>
        <strain evidence="1 2">D13</strain>
    </source>
</reference>
<dbReference type="Proteomes" id="UP000241074">
    <property type="component" value="Chromosome"/>
</dbReference>
<evidence type="ECO:0000313" key="2">
    <source>
        <dbReference type="Proteomes" id="UP000241074"/>
    </source>
</evidence>